<keyword evidence="2" id="KW-1185">Reference proteome</keyword>
<organism evidence="1 2">
    <name type="scientific">Apiospora marii</name>
    <dbReference type="NCBI Taxonomy" id="335849"/>
    <lineage>
        <taxon>Eukaryota</taxon>
        <taxon>Fungi</taxon>
        <taxon>Dikarya</taxon>
        <taxon>Ascomycota</taxon>
        <taxon>Pezizomycotina</taxon>
        <taxon>Sordariomycetes</taxon>
        <taxon>Xylariomycetidae</taxon>
        <taxon>Amphisphaeriales</taxon>
        <taxon>Apiosporaceae</taxon>
        <taxon>Apiospora</taxon>
    </lineage>
</organism>
<proteinExistence type="predicted"/>
<comment type="caution">
    <text evidence="1">The sequence shown here is derived from an EMBL/GenBank/DDBJ whole genome shotgun (WGS) entry which is preliminary data.</text>
</comment>
<protein>
    <submittedName>
        <fullName evidence="1">Uncharacterized protein</fullName>
    </submittedName>
</protein>
<dbReference type="Proteomes" id="UP001396898">
    <property type="component" value="Unassembled WGS sequence"/>
</dbReference>
<evidence type="ECO:0000313" key="1">
    <source>
        <dbReference type="EMBL" id="KAK8035765.1"/>
    </source>
</evidence>
<evidence type="ECO:0000313" key="2">
    <source>
        <dbReference type="Proteomes" id="UP001396898"/>
    </source>
</evidence>
<dbReference type="EMBL" id="JAQQWI010000005">
    <property type="protein sequence ID" value="KAK8035765.1"/>
    <property type="molecule type" value="Genomic_DNA"/>
</dbReference>
<name>A0ABR1SQ03_9PEZI</name>
<accession>A0ABR1SQ03</accession>
<sequence length="158" mass="15600">MVNRRQIIQGLPQVNMVDPVDHTPLAAGNGVNGPHLLLLPRNDAEVLRVHIVGAGGGGHGAHFAVLAVLVVGILDARKVVVVLDGAAGVELRRGDGIVGRVAGHGDVAAPEEGGDGAPVLVAAVAFLPVEVGPGLGEILGLGQGDEGGGEDGGGTHGD</sequence>
<gene>
    <name evidence="1" type="ORF">PG991_001838</name>
</gene>
<reference evidence="1 2" key="1">
    <citation type="submission" date="2023-01" db="EMBL/GenBank/DDBJ databases">
        <title>Analysis of 21 Apiospora genomes using comparative genomics revels a genus with tremendous synthesis potential of carbohydrate active enzymes and secondary metabolites.</title>
        <authorList>
            <person name="Sorensen T."/>
        </authorList>
    </citation>
    <scope>NUCLEOTIDE SEQUENCE [LARGE SCALE GENOMIC DNA]</scope>
    <source>
        <strain evidence="1 2">CBS 20057</strain>
    </source>
</reference>